<evidence type="ECO:0000313" key="19">
    <source>
        <dbReference type="EMBL" id="CAF9940354.1"/>
    </source>
</evidence>
<evidence type="ECO:0000256" key="1">
    <source>
        <dbReference type="ARBA" id="ARBA00004613"/>
    </source>
</evidence>
<keyword evidence="7" id="KW-0119">Carbohydrate metabolism</keyword>
<evidence type="ECO:0000256" key="6">
    <source>
        <dbReference type="ARBA" id="ARBA00023180"/>
    </source>
</evidence>
<keyword evidence="4" id="KW-0732">Signal</keyword>
<keyword evidence="10" id="KW-0624">Polysaccharide degradation</keyword>
<dbReference type="GO" id="GO:0009986">
    <property type="term" value="C:cell surface"/>
    <property type="evidence" value="ECO:0007669"/>
    <property type="project" value="TreeGrafter"/>
</dbReference>
<dbReference type="InterPro" id="IPR017853">
    <property type="entry name" value="GH"/>
</dbReference>
<dbReference type="GO" id="GO:0009251">
    <property type="term" value="P:glucan catabolic process"/>
    <property type="evidence" value="ECO:0007669"/>
    <property type="project" value="TreeGrafter"/>
</dbReference>
<dbReference type="AlphaFoldDB" id="A0A8H3PHE9"/>
<proteinExistence type="inferred from homology"/>
<protein>
    <recommendedName>
        <fullName evidence="13">glucan endo-1,6-beta-glucosidase</fullName>
        <ecNumber evidence="13">3.2.1.75</ecNumber>
    </recommendedName>
    <alternativeName>
        <fullName evidence="15">Beta-1,6-glucanase B</fullName>
    </alternativeName>
    <alternativeName>
        <fullName evidence="14">Endo-1,6-beta-D-glucanase B</fullName>
    </alternativeName>
    <alternativeName>
        <fullName evidence="16">Endo-1,6-beta-glucanase B</fullName>
    </alternativeName>
</protein>
<dbReference type="Pfam" id="PF00150">
    <property type="entry name" value="Cellulase"/>
    <property type="match status" value="1"/>
</dbReference>
<dbReference type="EMBL" id="CAJPDR010000598">
    <property type="protein sequence ID" value="CAF9940354.1"/>
    <property type="molecule type" value="Genomic_DNA"/>
</dbReference>
<comment type="catalytic activity">
    <reaction evidence="11">
        <text>Random hydrolysis of (1-&gt;6)-linkages in (1-&gt;6)-beta-D-glucans.</text>
        <dbReference type="EC" id="3.2.1.75"/>
    </reaction>
</comment>
<keyword evidence="5 17" id="KW-0378">Hydrolase</keyword>
<dbReference type="InterPro" id="IPR001547">
    <property type="entry name" value="Glyco_hydro_5"/>
</dbReference>
<evidence type="ECO:0000256" key="16">
    <source>
        <dbReference type="ARBA" id="ARBA00043257"/>
    </source>
</evidence>
<evidence type="ECO:0000256" key="10">
    <source>
        <dbReference type="ARBA" id="ARBA00023326"/>
    </source>
</evidence>
<evidence type="ECO:0000256" key="11">
    <source>
        <dbReference type="ARBA" id="ARBA00036633"/>
    </source>
</evidence>
<reference evidence="19" key="1">
    <citation type="submission" date="2021-03" db="EMBL/GenBank/DDBJ databases">
        <authorList>
            <person name="Tagirdzhanova G."/>
        </authorList>
    </citation>
    <scope>NUCLEOTIDE SEQUENCE</scope>
</reference>
<organism evidence="19 20">
    <name type="scientific">Alectoria fallacina</name>
    <dbReference type="NCBI Taxonomy" id="1903189"/>
    <lineage>
        <taxon>Eukaryota</taxon>
        <taxon>Fungi</taxon>
        <taxon>Dikarya</taxon>
        <taxon>Ascomycota</taxon>
        <taxon>Pezizomycotina</taxon>
        <taxon>Lecanoromycetes</taxon>
        <taxon>OSLEUM clade</taxon>
        <taxon>Lecanoromycetidae</taxon>
        <taxon>Lecanorales</taxon>
        <taxon>Lecanorineae</taxon>
        <taxon>Parmeliaceae</taxon>
        <taxon>Alectoria</taxon>
    </lineage>
</organism>
<feature type="domain" description="Glycoside hydrolase family 5" evidence="18">
    <location>
        <begin position="57"/>
        <end position="354"/>
    </location>
</feature>
<dbReference type="SUPFAM" id="SSF51445">
    <property type="entry name" value="(Trans)glycosidases"/>
    <property type="match status" value="1"/>
</dbReference>
<evidence type="ECO:0000313" key="20">
    <source>
        <dbReference type="Proteomes" id="UP000664203"/>
    </source>
</evidence>
<dbReference type="EC" id="3.2.1.75" evidence="13"/>
<dbReference type="PANTHER" id="PTHR31297">
    <property type="entry name" value="GLUCAN ENDO-1,6-BETA-GLUCOSIDASE B"/>
    <property type="match status" value="1"/>
</dbReference>
<keyword evidence="3" id="KW-0964">Secreted</keyword>
<evidence type="ECO:0000256" key="13">
    <source>
        <dbReference type="ARBA" id="ARBA00038935"/>
    </source>
</evidence>
<evidence type="ECO:0000256" key="2">
    <source>
        <dbReference type="ARBA" id="ARBA00005641"/>
    </source>
</evidence>
<dbReference type="InterPro" id="IPR050386">
    <property type="entry name" value="Glycosyl_hydrolase_5"/>
</dbReference>
<evidence type="ECO:0000256" key="14">
    <source>
        <dbReference type="ARBA" id="ARBA00041472"/>
    </source>
</evidence>
<evidence type="ECO:0000259" key="18">
    <source>
        <dbReference type="Pfam" id="PF00150"/>
    </source>
</evidence>
<name>A0A8H3PHE9_9LECA</name>
<evidence type="ECO:0000256" key="9">
    <source>
        <dbReference type="ARBA" id="ARBA00023316"/>
    </source>
</evidence>
<comment type="subcellular location">
    <subcellularLocation>
        <location evidence="1">Secreted</location>
    </subcellularLocation>
</comment>
<evidence type="ECO:0000256" key="7">
    <source>
        <dbReference type="ARBA" id="ARBA00023277"/>
    </source>
</evidence>
<evidence type="ECO:0000256" key="8">
    <source>
        <dbReference type="ARBA" id="ARBA00023295"/>
    </source>
</evidence>
<keyword evidence="8 17" id="KW-0326">Glycosidase</keyword>
<accession>A0A8H3PHE9</accession>
<sequence>MAYAGLATAWIPTSLPIRGVNLGSQFIVEPWMANDEWNSMGCNDTASEFDCVSKLGQAQANTSWAKHWSTWTTKDDISLMQSYGLNAIRIPVGYWMREDLVYQDSEHFPQGGLQYLEQICGWASDAGLYIIIGLHGAPGAQVANNPDTGQNAPSPGFYVGYQYERAYKFLEWMANIIHTNNNYRNVGMLEILNEPVQGSNSQTDSMRQTYYPTAWARIRVAEAALNLGPNNLLHIQMMNTKWGSGDPSQYLTNDNFAAYDDHRYLKYSDDNGINDPGTGQTPFAYLNESCHDNRGGNSPTIVGEFSLSVADNLEWNDTAFAPPDGHVAWYKQWFAAQIIAYEKQDGWLFWSWKADWIGGRNDWRWSYQGG</sequence>
<dbReference type="OrthoDB" id="1887033at2759"/>
<comment type="similarity">
    <text evidence="2 17">Belongs to the glycosyl hydrolase 5 (cellulase A) family.</text>
</comment>
<dbReference type="Gene3D" id="3.20.20.80">
    <property type="entry name" value="Glycosidases"/>
    <property type="match status" value="1"/>
</dbReference>
<comment type="function">
    <text evidence="12">Beta-glucanases participate in the metabolism of beta-glucan, the main structural component of the cell wall. Acts on lutean, pustulan and 1,6-oligo-beta-D-glucosides.</text>
</comment>
<dbReference type="GO" id="GO:0005576">
    <property type="term" value="C:extracellular region"/>
    <property type="evidence" value="ECO:0007669"/>
    <property type="project" value="UniProtKB-SubCell"/>
</dbReference>
<keyword evidence="20" id="KW-1185">Reference proteome</keyword>
<gene>
    <name evidence="19" type="ORF">ALECFALPRED_008526</name>
</gene>
<dbReference type="GO" id="GO:0004338">
    <property type="term" value="F:glucan exo-1,3-beta-glucosidase activity"/>
    <property type="evidence" value="ECO:0007669"/>
    <property type="project" value="TreeGrafter"/>
</dbReference>
<dbReference type="GO" id="GO:0046557">
    <property type="term" value="F:glucan endo-1,6-beta-glucosidase activity"/>
    <property type="evidence" value="ECO:0007669"/>
    <property type="project" value="UniProtKB-EC"/>
</dbReference>
<keyword evidence="9" id="KW-0961">Cell wall biogenesis/degradation</keyword>
<evidence type="ECO:0000256" key="3">
    <source>
        <dbReference type="ARBA" id="ARBA00022525"/>
    </source>
</evidence>
<dbReference type="PANTHER" id="PTHR31297:SF39">
    <property type="entry name" value="GLUCAN ENDO-1,6-BETA-GLUCOSIDASE B"/>
    <property type="match status" value="1"/>
</dbReference>
<dbReference type="Proteomes" id="UP000664203">
    <property type="component" value="Unassembled WGS sequence"/>
</dbReference>
<evidence type="ECO:0000256" key="4">
    <source>
        <dbReference type="ARBA" id="ARBA00022729"/>
    </source>
</evidence>
<evidence type="ECO:0000256" key="12">
    <source>
        <dbReference type="ARBA" id="ARBA00037628"/>
    </source>
</evidence>
<comment type="caution">
    <text evidence="19">The sequence shown here is derived from an EMBL/GenBank/DDBJ whole genome shotgun (WGS) entry which is preliminary data.</text>
</comment>
<evidence type="ECO:0000256" key="5">
    <source>
        <dbReference type="ARBA" id="ARBA00022801"/>
    </source>
</evidence>
<evidence type="ECO:0000256" key="15">
    <source>
        <dbReference type="ARBA" id="ARBA00042025"/>
    </source>
</evidence>
<dbReference type="GO" id="GO:0071555">
    <property type="term" value="P:cell wall organization"/>
    <property type="evidence" value="ECO:0007669"/>
    <property type="project" value="UniProtKB-KW"/>
</dbReference>
<keyword evidence="6" id="KW-0325">Glycoprotein</keyword>
<evidence type="ECO:0000256" key="17">
    <source>
        <dbReference type="RuleBase" id="RU361153"/>
    </source>
</evidence>